<accession>A0A835DP03</accession>
<comment type="subcellular location">
    <subcellularLocation>
        <location evidence="9">Endomembrane system</location>
        <topology evidence="9">Lipid-anchor</topology>
    </subcellularLocation>
    <subcellularLocation>
        <location evidence="1">Membrane</location>
        <topology evidence="1">Lipid-anchor</topology>
        <topology evidence="1">GPI-anchor</topology>
    </subcellularLocation>
</comment>
<evidence type="ECO:0000256" key="6">
    <source>
        <dbReference type="ARBA" id="ARBA00023180"/>
    </source>
</evidence>
<dbReference type="GO" id="GO:0005886">
    <property type="term" value="C:plasma membrane"/>
    <property type="evidence" value="ECO:0007669"/>
    <property type="project" value="TreeGrafter"/>
</dbReference>
<feature type="chain" id="PRO_5032870827" description="Phytocyanin domain-containing protein" evidence="11">
    <location>
        <begin position="26"/>
        <end position="189"/>
    </location>
</feature>
<dbReference type="FunFam" id="2.60.40.420:FF:000010">
    <property type="entry name" value="Early nodulin-like protein 1"/>
    <property type="match status" value="1"/>
</dbReference>
<comment type="similarity">
    <text evidence="8">Belongs to the early nodulin-like (ENODL) family.</text>
</comment>
<dbReference type="EMBL" id="JABCRI010000004">
    <property type="protein sequence ID" value="KAF8407089.1"/>
    <property type="molecule type" value="Genomic_DNA"/>
</dbReference>
<evidence type="ECO:0000256" key="11">
    <source>
        <dbReference type="SAM" id="SignalP"/>
    </source>
</evidence>
<dbReference type="InterPro" id="IPR041846">
    <property type="entry name" value="ENL_dom"/>
</dbReference>
<keyword evidence="5" id="KW-1015">Disulfide bond</keyword>
<evidence type="ECO:0000256" key="2">
    <source>
        <dbReference type="ARBA" id="ARBA00022622"/>
    </source>
</evidence>
<dbReference type="Proteomes" id="UP000655225">
    <property type="component" value="Unassembled WGS sequence"/>
</dbReference>
<feature type="signal peptide" evidence="11">
    <location>
        <begin position="1"/>
        <end position="25"/>
    </location>
</feature>
<dbReference type="CDD" id="cd11019">
    <property type="entry name" value="OsENODL1_like"/>
    <property type="match status" value="1"/>
</dbReference>
<gene>
    <name evidence="13" type="ORF">HHK36_006214</name>
</gene>
<evidence type="ECO:0000256" key="8">
    <source>
        <dbReference type="ARBA" id="ARBA00035011"/>
    </source>
</evidence>
<dbReference type="OrthoDB" id="1933543at2759"/>
<evidence type="ECO:0000313" key="14">
    <source>
        <dbReference type="Proteomes" id="UP000655225"/>
    </source>
</evidence>
<dbReference type="InterPro" id="IPR008972">
    <property type="entry name" value="Cupredoxin"/>
</dbReference>
<dbReference type="PROSITE" id="PS51485">
    <property type="entry name" value="PHYTOCYANIN"/>
    <property type="match status" value="1"/>
</dbReference>
<dbReference type="Gene3D" id="2.60.40.420">
    <property type="entry name" value="Cupredoxins - blue copper proteins"/>
    <property type="match status" value="1"/>
</dbReference>
<dbReference type="GO" id="GO:0009055">
    <property type="term" value="F:electron transfer activity"/>
    <property type="evidence" value="ECO:0007669"/>
    <property type="project" value="InterPro"/>
</dbReference>
<comment type="caution">
    <text evidence="13">The sequence shown here is derived from an EMBL/GenBank/DDBJ whole genome shotgun (WGS) entry which is preliminary data.</text>
</comment>
<evidence type="ECO:0000256" key="7">
    <source>
        <dbReference type="ARBA" id="ARBA00023288"/>
    </source>
</evidence>
<dbReference type="InterPro" id="IPR003245">
    <property type="entry name" value="Phytocyanin_dom"/>
</dbReference>
<dbReference type="SUPFAM" id="SSF49503">
    <property type="entry name" value="Cupredoxins"/>
    <property type="match status" value="1"/>
</dbReference>
<dbReference type="AlphaFoldDB" id="A0A835DP03"/>
<dbReference type="PANTHER" id="PTHR33021">
    <property type="entry name" value="BLUE COPPER PROTEIN"/>
    <property type="match status" value="1"/>
</dbReference>
<dbReference type="GO" id="GO:0098552">
    <property type="term" value="C:side of membrane"/>
    <property type="evidence" value="ECO:0007669"/>
    <property type="project" value="UniProtKB-KW"/>
</dbReference>
<keyword evidence="4 10" id="KW-0472">Membrane</keyword>
<organism evidence="13 14">
    <name type="scientific">Tetracentron sinense</name>
    <name type="common">Spur-leaf</name>
    <dbReference type="NCBI Taxonomy" id="13715"/>
    <lineage>
        <taxon>Eukaryota</taxon>
        <taxon>Viridiplantae</taxon>
        <taxon>Streptophyta</taxon>
        <taxon>Embryophyta</taxon>
        <taxon>Tracheophyta</taxon>
        <taxon>Spermatophyta</taxon>
        <taxon>Magnoliopsida</taxon>
        <taxon>Trochodendrales</taxon>
        <taxon>Trochodendraceae</taxon>
        <taxon>Tetracentron</taxon>
    </lineage>
</organism>
<dbReference type="OMA" id="VYSHWAS"/>
<evidence type="ECO:0000313" key="13">
    <source>
        <dbReference type="EMBL" id="KAF8407089.1"/>
    </source>
</evidence>
<reference evidence="13 14" key="1">
    <citation type="submission" date="2020-04" db="EMBL/GenBank/DDBJ databases">
        <title>Plant Genome Project.</title>
        <authorList>
            <person name="Zhang R.-G."/>
        </authorList>
    </citation>
    <scope>NUCLEOTIDE SEQUENCE [LARGE SCALE GENOMIC DNA]</scope>
    <source>
        <strain evidence="13">YNK0</strain>
        <tissue evidence="13">Leaf</tissue>
    </source>
</reference>
<keyword evidence="10" id="KW-0812">Transmembrane</keyword>
<dbReference type="GO" id="GO:0012505">
    <property type="term" value="C:endomembrane system"/>
    <property type="evidence" value="ECO:0007669"/>
    <property type="project" value="UniProtKB-SubCell"/>
</dbReference>
<dbReference type="Pfam" id="PF02298">
    <property type="entry name" value="Cu_bind_like"/>
    <property type="match status" value="1"/>
</dbReference>
<keyword evidence="14" id="KW-1185">Reference proteome</keyword>
<evidence type="ECO:0000256" key="3">
    <source>
        <dbReference type="ARBA" id="ARBA00022729"/>
    </source>
</evidence>
<protein>
    <recommendedName>
        <fullName evidence="12">Phytocyanin domain-containing protein</fullName>
    </recommendedName>
</protein>
<keyword evidence="6" id="KW-0325">Glycoprotein</keyword>
<keyword evidence="7" id="KW-0449">Lipoprotein</keyword>
<evidence type="ECO:0000256" key="10">
    <source>
        <dbReference type="SAM" id="Phobius"/>
    </source>
</evidence>
<evidence type="ECO:0000256" key="5">
    <source>
        <dbReference type="ARBA" id="ARBA00023157"/>
    </source>
</evidence>
<feature type="transmembrane region" description="Helical" evidence="10">
    <location>
        <begin position="161"/>
        <end position="186"/>
    </location>
</feature>
<keyword evidence="10" id="KW-1133">Transmembrane helix</keyword>
<name>A0A835DP03_TETSI</name>
<keyword evidence="3 11" id="KW-0732">Signal</keyword>
<proteinExistence type="inferred from homology"/>
<evidence type="ECO:0000256" key="1">
    <source>
        <dbReference type="ARBA" id="ARBA00004589"/>
    </source>
</evidence>
<feature type="domain" description="Phytocyanin" evidence="12">
    <location>
        <begin position="28"/>
        <end position="130"/>
    </location>
</feature>
<evidence type="ECO:0000256" key="4">
    <source>
        <dbReference type="ARBA" id="ARBA00023136"/>
    </source>
</evidence>
<sequence>MKNNMASLLGLCAVLVLVTINTVTGASYEFKVGDTRGWREPDANDTAMYNQWAAKNRFRVGDSLFFKYKEDSVLVVDKWGYYHCNTTNPISAFNNRKTVIKLDKPGLFYFISGAPDHCRNGQRIAINVLSLHPTPQLPSSIAVPPQPYPTDSPSPSPLPSFSVSLSVTLIPVSMALITTTIAIFFWGSP</sequence>
<keyword evidence="2" id="KW-0336">GPI-anchor</keyword>
<dbReference type="PANTHER" id="PTHR33021:SF234">
    <property type="entry name" value="EARLY NODULIN-LIKE PROTEIN 7"/>
    <property type="match status" value="1"/>
</dbReference>
<dbReference type="InterPro" id="IPR039391">
    <property type="entry name" value="Phytocyanin-like"/>
</dbReference>
<evidence type="ECO:0000256" key="9">
    <source>
        <dbReference type="ARBA" id="ARBA00037868"/>
    </source>
</evidence>
<evidence type="ECO:0000259" key="12">
    <source>
        <dbReference type="PROSITE" id="PS51485"/>
    </source>
</evidence>